<protein>
    <submittedName>
        <fullName evidence="2">Uncharacterized protein</fullName>
    </submittedName>
</protein>
<dbReference type="AlphaFoldDB" id="A0A6J4ULW0"/>
<dbReference type="EMBL" id="CADCWI010000069">
    <property type="protein sequence ID" value="CAA9554345.1"/>
    <property type="molecule type" value="Genomic_DNA"/>
</dbReference>
<accession>A0A6J4ULW0</accession>
<proteinExistence type="predicted"/>
<feature type="region of interest" description="Disordered" evidence="1">
    <location>
        <begin position="32"/>
        <end position="61"/>
    </location>
</feature>
<organism evidence="2">
    <name type="scientific">uncultured Thermomicrobiales bacterium</name>
    <dbReference type="NCBI Taxonomy" id="1645740"/>
    <lineage>
        <taxon>Bacteria</taxon>
        <taxon>Pseudomonadati</taxon>
        <taxon>Thermomicrobiota</taxon>
        <taxon>Thermomicrobia</taxon>
        <taxon>Thermomicrobiales</taxon>
        <taxon>environmental samples</taxon>
    </lineage>
</organism>
<gene>
    <name evidence="2" type="ORF">AVDCRST_MAG43-1330</name>
</gene>
<reference evidence="2" key="1">
    <citation type="submission" date="2020-02" db="EMBL/GenBank/DDBJ databases">
        <authorList>
            <person name="Meier V. D."/>
        </authorList>
    </citation>
    <scope>NUCLEOTIDE SEQUENCE</scope>
    <source>
        <strain evidence="2">AVDCRST_MAG43</strain>
    </source>
</reference>
<name>A0A6J4ULW0_9BACT</name>
<feature type="compositionally biased region" description="Polar residues" evidence="1">
    <location>
        <begin position="32"/>
        <end position="45"/>
    </location>
</feature>
<evidence type="ECO:0000256" key="1">
    <source>
        <dbReference type="SAM" id="MobiDB-lite"/>
    </source>
</evidence>
<sequence length="61" mass="6714">MGTVYRFPVRGRPPGSIGNQHRDRLIALPMSTGTIWSDSRTSPTMSRPRPCCESASILDPV</sequence>
<evidence type="ECO:0000313" key="2">
    <source>
        <dbReference type="EMBL" id="CAA9554345.1"/>
    </source>
</evidence>